<organism evidence="2 3">
    <name type="scientific">Flagellimonas hadalis</name>
    <dbReference type="NCBI Taxonomy" id="2597517"/>
    <lineage>
        <taxon>Bacteria</taxon>
        <taxon>Pseudomonadati</taxon>
        <taxon>Bacteroidota</taxon>
        <taxon>Flavobacteriia</taxon>
        <taxon>Flavobacteriales</taxon>
        <taxon>Flavobacteriaceae</taxon>
        <taxon>Flagellimonas</taxon>
    </lineage>
</organism>
<dbReference type="SUPFAM" id="SSF53756">
    <property type="entry name" value="UDP-Glycosyltransferase/glycogen phosphorylase"/>
    <property type="match status" value="1"/>
</dbReference>
<dbReference type="Gene3D" id="3.40.50.2000">
    <property type="entry name" value="Glycogen Phosphorylase B"/>
    <property type="match status" value="2"/>
</dbReference>
<dbReference type="EMBL" id="VNIK02000001">
    <property type="protein sequence ID" value="KAB5491518.1"/>
    <property type="molecule type" value="Genomic_DNA"/>
</dbReference>
<dbReference type="Proteomes" id="UP000319204">
    <property type="component" value="Unassembled WGS sequence"/>
</dbReference>
<accession>A0A5N5IXU8</accession>
<name>A0A5N5IXU8_9FLAO</name>
<keyword evidence="3" id="KW-1185">Reference proteome</keyword>
<protein>
    <submittedName>
        <fullName evidence="2">Glycosyltransferase</fullName>
    </submittedName>
</protein>
<dbReference type="OrthoDB" id="1522162at2"/>
<evidence type="ECO:0000259" key="1">
    <source>
        <dbReference type="Pfam" id="PF00534"/>
    </source>
</evidence>
<dbReference type="AlphaFoldDB" id="A0A5N5IXU8"/>
<dbReference type="RefSeq" id="WP_151888673.1">
    <property type="nucleotide sequence ID" value="NZ_VNIK02000001.1"/>
</dbReference>
<reference evidence="2" key="1">
    <citation type="submission" date="2019-10" db="EMBL/GenBank/DDBJ databases">
        <title>Muricauda hadale sp. nov., a piezophilic bacterium isolated from hadopelagic water of the Mariana Trench.</title>
        <authorList>
            <person name="Wei Y."/>
        </authorList>
    </citation>
    <scope>NUCLEOTIDE SEQUENCE [LARGE SCALE GENOMIC DNA]</scope>
    <source>
        <strain evidence="2">MT-229</strain>
    </source>
</reference>
<dbReference type="PANTHER" id="PTHR12526">
    <property type="entry name" value="GLYCOSYLTRANSFERASE"/>
    <property type="match status" value="1"/>
</dbReference>
<sequence length="355" mass="39947">MKEITIVHLITGLGGGGAEQMVLKLGVEAKKHNAKTLVIPISDINTIESKFKDAKLEYHFLSISSFSKIRKGLIRLKDILKEEKNPVLHCHMFHALVIGILFKLFFRSVPIVFTLHNTNVNHAYRAYILGVSKGLRKADILFSKSGTQWFLKNSIIIPNGLDISNFEVAANVRSADLTNKPFHFLFLGSLTEQKNPFILPKLANFLRSKGLENFKIDVLGDGPMREQLQEKIKTEGQSDKIILHGFSNKVVEYLKSSHCLIMPSHWEGMPVVILEAGAARLPIVCTPVGSIPDIVSEENGYVVEMEQFPEAMASVMEDYVHALEKSDAFYEHVVGNYSIQEVFNRHLELYRSVSK</sequence>
<gene>
    <name evidence="2" type="ORF">FOT42_000805</name>
</gene>
<evidence type="ECO:0000313" key="3">
    <source>
        <dbReference type="Proteomes" id="UP000319204"/>
    </source>
</evidence>
<feature type="domain" description="Glycosyl transferase family 1" evidence="1">
    <location>
        <begin position="177"/>
        <end position="327"/>
    </location>
</feature>
<proteinExistence type="predicted"/>
<dbReference type="GO" id="GO:0016757">
    <property type="term" value="F:glycosyltransferase activity"/>
    <property type="evidence" value="ECO:0007669"/>
    <property type="project" value="InterPro"/>
</dbReference>
<comment type="caution">
    <text evidence="2">The sequence shown here is derived from an EMBL/GenBank/DDBJ whole genome shotgun (WGS) entry which is preliminary data.</text>
</comment>
<evidence type="ECO:0000313" key="2">
    <source>
        <dbReference type="EMBL" id="KAB5491518.1"/>
    </source>
</evidence>
<dbReference type="InterPro" id="IPR001296">
    <property type="entry name" value="Glyco_trans_1"/>
</dbReference>
<dbReference type="Pfam" id="PF00534">
    <property type="entry name" value="Glycos_transf_1"/>
    <property type="match status" value="1"/>
</dbReference>
<dbReference type="PANTHER" id="PTHR12526:SF630">
    <property type="entry name" value="GLYCOSYLTRANSFERASE"/>
    <property type="match status" value="1"/>
</dbReference>